<name>A0A9D3YDJ8_DREPO</name>
<gene>
    <name evidence="1" type="ORF">DPMN_083769</name>
</gene>
<dbReference type="Proteomes" id="UP000828390">
    <property type="component" value="Unassembled WGS sequence"/>
</dbReference>
<sequence length="59" mass="6942">MVETKGKGSIKLFKWPTKPDVIWVDLEQFICVIEEPVACGKTKRQFNLQDKDYSYFDID</sequence>
<accession>A0A9D3YDJ8</accession>
<comment type="caution">
    <text evidence="1">The sequence shown here is derived from an EMBL/GenBank/DDBJ whole genome shotgun (WGS) entry which is preliminary data.</text>
</comment>
<dbReference type="EMBL" id="JAIWYP010000016">
    <property type="protein sequence ID" value="KAH3696304.1"/>
    <property type="molecule type" value="Genomic_DNA"/>
</dbReference>
<reference evidence="1" key="2">
    <citation type="submission" date="2020-11" db="EMBL/GenBank/DDBJ databases">
        <authorList>
            <person name="McCartney M.A."/>
            <person name="Auch B."/>
            <person name="Kono T."/>
            <person name="Mallez S."/>
            <person name="Becker A."/>
            <person name="Gohl D.M."/>
            <person name="Silverstein K.A.T."/>
            <person name="Koren S."/>
            <person name="Bechman K.B."/>
            <person name="Herman A."/>
            <person name="Abrahante J.E."/>
            <person name="Garbe J."/>
        </authorList>
    </citation>
    <scope>NUCLEOTIDE SEQUENCE</scope>
    <source>
        <strain evidence="1">Duluth1</strain>
        <tissue evidence="1">Whole animal</tissue>
    </source>
</reference>
<proteinExistence type="predicted"/>
<dbReference type="AlphaFoldDB" id="A0A9D3YDJ8"/>
<reference evidence="1" key="1">
    <citation type="journal article" date="2019" name="bioRxiv">
        <title>The Genome of the Zebra Mussel, Dreissena polymorpha: A Resource for Invasive Species Research.</title>
        <authorList>
            <person name="McCartney M.A."/>
            <person name="Auch B."/>
            <person name="Kono T."/>
            <person name="Mallez S."/>
            <person name="Zhang Y."/>
            <person name="Obille A."/>
            <person name="Becker A."/>
            <person name="Abrahante J.E."/>
            <person name="Garbe J."/>
            <person name="Badalamenti J.P."/>
            <person name="Herman A."/>
            <person name="Mangelson H."/>
            <person name="Liachko I."/>
            <person name="Sullivan S."/>
            <person name="Sone E.D."/>
            <person name="Koren S."/>
            <person name="Silverstein K.A.T."/>
            <person name="Beckman K.B."/>
            <person name="Gohl D.M."/>
        </authorList>
    </citation>
    <scope>NUCLEOTIDE SEQUENCE</scope>
    <source>
        <strain evidence="1">Duluth1</strain>
        <tissue evidence="1">Whole animal</tissue>
    </source>
</reference>
<evidence type="ECO:0000313" key="1">
    <source>
        <dbReference type="EMBL" id="KAH3696304.1"/>
    </source>
</evidence>
<evidence type="ECO:0000313" key="2">
    <source>
        <dbReference type="Proteomes" id="UP000828390"/>
    </source>
</evidence>
<keyword evidence="2" id="KW-1185">Reference proteome</keyword>
<protein>
    <submittedName>
        <fullName evidence="1">Uncharacterized protein</fullName>
    </submittedName>
</protein>
<organism evidence="1 2">
    <name type="scientific">Dreissena polymorpha</name>
    <name type="common">Zebra mussel</name>
    <name type="synonym">Mytilus polymorpha</name>
    <dbReference type="NCBI Taxonomy" id="45954"/>
    <lineage>
        <taxon>Eukaryota</taxon>
        <taxon>Metazoa</taxon>
        <taxon>Spiralia</taxon>
        <taxon>Lophotrochozoa</taxon>
        <taxon>Mollusca</taxon>
        <taxon>Bivalvia</taxon>
        <taxon>Autobranchia</taxon>
        <taxon>Heteroconchia</taxon>
        <taxon>Euheterodonta</taxon>
        <taxon>Imparidentia</taxon>
        <taxon>Neoheterodontei</taxon>
        <taxon>Myida</taxon>
        <taxon>Dreissenoidea</taxon>
        <taxon>Dreissenidae</taxon>
        <taxon>Dreissena</taxon>
    </lineage>
</organism>